<dbReference type="AlphaFoldDB" id="U1NBH1"/>
<dbReference type="HOGENOM" id="CLU_332524_0_0_2"/>
<dbReference type="Gene3D" id="2.60.40.10">
    <property type="entry name" value="Immunoglobulins"/>
    <property type="match status" value="1"/>
</dbReference>
<feature type="compositionally biased region" description="Polar residues" evidence="1">
    <location>
        <begin position="379"/>
        <end position="388"/>
    </location>
</feature>
<sequence length="860" mass="95390">MISILIIVNSRINRERAVSVVIGVMLMLSVLFLAAAQYQVVIVPQQEQTTEVDHHQTVITQIDTIRTNIIGTAETGSQSAQQIKMGAMYEQETIFGVVPKVHPLNPSGKLQTVELASDSRIKFSNAEGTGPSTRSYWTGVNSCPTHCYETNGLEYTIDYNEFSDNSELVYENSLFYERYLTKDEDPEYFVQSGQSLINGRSINLIALTGGLSVNQIRSTSVETIPVSAPSQTVLLTDDSADEDPLILEIPTQLPDRVWRDVLTDEMSSRGGYISQLRVQNNVLRLTLRPDETYSVKMARVHLSSQTQQESVQATNARYISWAGNERKIIPDGTQTQIEAQVRDKFNNPVSGIPTRAYVNDSSGICVGDFVPEQVETDPTDNCSSNQQPGKAASGNDGAVTYYYSADVEDNTEIIIDIDILRPSVIVNPSISPPDGATSVDLASLSQRSIPTVHSSVIDTTKFPDGENHFRILSVDPSQSSATIGSTITVDTLVDNIGRNTISKNITLTSDKNAIITPESYRIRLSPGSHARIRYELTVTQPGKHTLELNGKEVATIEGKRLGNLLFASYINNRFEEEEIVEDPDVFKDGSGNVLERKENKNVPPIVDESTPFTGVIGDIQSFENLGTDNPMRVSSARPLNSGILFSSIEPNTMYTLGIKYRLISSEPVQLQLYKNGDTHVGSLDGSQSSYYLSGENEEQLFQLSSKEIKYIQTQQQAGWALRSNTQTDISVDKLQIRSSQDSILADPIQPVITEFSILEDQVQSFERFTVELEVRNPSTEFKTPLLEFSQKSTFNPASKVSDRRTILVNPQTTLTGNSNKIIERMYSEYPGQYTYSIRGTEEYRVDPDCNCEATITVKHS</sequence>
<dbReference type="eggNOG" id="arCOG02916">
    <property type="taxonomic scope" value="Archaea"/>
</dbReference>
<feature type="transmembrane region" description="Helical" evidence="2">
    <location>
        <begin position="20"/>
        <end position="40"/>
    </location>
</feature>
<feature type="region of interest" description="Disordered" evidence="1">
    <location>
        <begin position="375"/>
        <end position="394"/>
    </location>
</feature>
<keyword evidence="2" id="KW-1133">Transmembrane helix</keyword>
<gene>
    <name evidence="3" type="ORF">J07HQW2_00412</name>
</gene>
<keyword evidence="2" id="KW-0472">Membrane</keyword>
<dbReference type="InterPro" id="IPR013783">
    <property type="entry name" value="Ig-like_fold"/>
</dbReference>
<dbReference type="STRING" id="1238425.J07HQW2_00412"/>
<dbReference type="EMBL" id="KE356561">
    <property type="protein sequence ID" value="ERG93978.1"/>
    <property type="molecule type" value="Genomic_DNA"/>
</dbReference>
<reference evidence="3 4" key="1">
    <citation type="journal article" date="2013" name="PLoS ONE">
        <title>Assembly-driven community genomics of a hypersaline microbial ecosystem.</title>
        <authorList>
            <person name="Podell S."/>
            <person name="Ugalde J.A."/>
            <person name="Narasingarao P."/>
            <person name="Banfield J.F."/>
            <person name="Heidelberg K.B."/>
            <person name="Allen E.E."/>
        </authorList>
    </citation>
    <scope>NUCLEOTIDE SEQUENCE [LARGE SCALE GENOMIC DNA]</scope>
    <source>
        <strain evidence="4">J07HQW2</strain>
    </source>
</reference>
<name>U1NBH1_9EURY</name>
<evidence type="ECO:0000256" key="1">
    <source>
        <dbReference type="SAM" id="MobiDB-lite"/>
    </source>
</evidence>
<organism evidence="3 4">
    <name type="scientific">Haloquadratum walsbyi J07HQW2</name>
    <dbReference type="NCBI Taxonomy" id="1238425"/>
    <lineage>
        <taxon>Archaea</taxon>
        <taxon>Methanobacteriati</taxon>
        <taxon>Methanobacteriota</taxon>
        <taxon>Stenosarchaea group</taxon>
        <taxon>Halobacteria</taxon>
        <taxon>Halobacteriales</taxon>
        <taxon>Haloferacaceae</taxon>
        <taxon>Haloquadratum</taxon>
    </lineage>
</organism>
<protein>
    <recommendedName>
        <fullName evidence="5">CARDB domain-containing protein</fullName>
    </recommendedName>
</protein>
<evidence type="ECO:0000256" key="2">
    <source>
        <dbReference type="SAM" id="Phobius"/>
    </source>
</evidence>
<keyword evidence="2" id="KW-0812">Transmembrane</keyword>
<evidence type="ECO:0000313" key="4">
    <source>
        <dbReference type="Proteomes" id="UP000030710"/>
    </source>
</evidence>
<dbReference type="Proteomes" id="UP000030710">
    <property type="component" value="Unassembled WGS sequence"/>
</dbReference>
<accession>U1NBH1</accession>
<evidence type="ECO:0008006" key="5">
    <source>
        <dbReference type="Google" id="ProtNLM"/>
    </source>
</evidence>
<proteinExistence type="predicted"/>
<evidence type="ECO:0000313" key="3">
    <source>
        <dbReference type="EMBL" id="ERG93978.1"/>
    </source>
</evidence>